<dbReference type="Gene3D" id="2.130.10.10">
    <property type="entry name" value="YVTN repeat-like/Quinoprotein amine dehydrogenase"/>
    <property type="match status" value="1"/>
</dbReference>
<proteinExistence type="predicted"/>
<feature type="repeat" description="WD" evidence="1">
    <location>
        <begin position="81"/>
        <end position="122"/>
    </location>
</feature>
<accession>A0A1B7T793</accession>
<feature type="non-terminal residue" evidence="2">
    <location>
        <position position="1"/>
    </location>
</feature>
<dbReference type="InterPro" id="IPR015943">
    <property type="entry name" value="WD40/YVTN_repeat-like_dom_sf"/>
</dbReference>
<keyword evidence="3" id="KW-1185">Reference proteome</keyword>
<dbReference type="Pfam" id="PF00400">
    <property type="entry name" value="WD40"/>
    <property type="match status" value="1"/>
</dbReference>
<dbReference type="Proteomes" id="UP000092321">
    <property type="component" value="Unassembled WGS sequence"/>
</dbReference>
<comment type="caution">
    <text evidence="2">The sequence shown here is derived from an EMBL/GenBank/DDBJ whole genome shotgun (WGS) entry which is preliminary data.</text>
</comment>
<evidence type="ECO:0000256" key="1">
    <source>
        <dbReference type="PROSITE-ProRule" id="PRU00221"/>
    </source>
</evidence>
<dbReference type="PROSITE" id="PS50082">
    <property type="entry name" value="WD_REPEATS_2"/>
    <property type="match status" value="1"/>
</dbReference>
<sequence>TNFNISLVSKPIRCVKISNKGKLLAVAHDMGIYGCVSLYDIETGDYIGDYTNNMHSTASNTERDYTNNMHSTASNTESLVGYAHAKSCMSLDFNSNDEYLLSSGLDGKFIVWETITREKAASNKLSCNDIENSEKIVSVDEVTLENLSTPGILDCKYISKNIRGGLGGGKNEAIVVVSLDRGVRWYREAGGI</sequence>
<dbReference type="OrthoDB" id="10251741at2759"/>
<keyword evidence="1" id="KW-0853">WD repeat</keyword>
<evidence type="ECO:0000313" key="2">
    <source>
        <dbReference type="EMBL" id="OBA24609.1"/>
    </source>
</evidence>
<dbReference type="InterPro" id="IPR001680">
    <property type="entry name" value="WD40_rpt"/>
</dbReference>
<evidence type="ECO:0008006" key="4">
    <source>
        <dbReference type="Google" id="ProtNLM"/>
    </source>
</evidence>
<evidence type="ECO:0000313" key="3">
    <source>
        <dbReference type="Proteomes" id="UP000092321"/>
    </source>
</evidence>
<reference evidence="3" key="1">
    <citation type="journal article" date="2016" name="Proc. Natl. Acad. Sci. U.S.A.">
        <title>Comparative genomics of biotechnologically important yeasts.</title>
        <authorList>
            <person name="Riley R."/>
            <person name="Haridas S."/>
            <person name="Wolfe K.H."/>
            <person name="Lopes M.R."/>
            <person name="Hittinger C.T."/>
            <person name="Goeker M."/>
            <person name="Salamov A.A."/>
            <person name="Wisecaver J.H."/>
            <person name="Long T.M."/>
            <person name="Calvey C.H."/>
            <person name="Aerts A.L."/>
            <person name="Barry K.W."/>
            <person name="Choi C."/>
            <person name="Clum A."/>
            <person name="Coughlan A.Y."/>
            <person name="Deshpande S."/>
            <person name="Douglass A.P."/>
            <person name="Hanson S.J."/>
            <person name="Klenk H.-P."/>
            <person name="LaButti K.M."/>
            <person name="Lapidus A."/>
            <person name="Lindquist E.A."/>
            <person name="Lipzen A.M."/>
            <person name="Meier-Kolthoff J.P."/>
            <person name="Ohm R.A."/>
            <person name="Otillar R.P."/>
            <person name="Pangilinan J.L."/>
            <person name="Peng Y."/>
            <person name="Rokas A."/>
            <person name="Rosa C.A."/>
            <person name="Scheuner C."/>
            <person name="Sibirny A.A."/>
            <person name="Slot J.C."/>
            <person name="Stielow J.B."/>
            <person name="Sun H."/>
            <person name="Kurtzman C.P."/>
            <person name="Blackwell M."/>
            <person name="Grigoriev I.V."/>
            <person name="Jeffries T.W."/>
        </authorList>
    </citation>
    <scope>NUCLEOTIDE SEQUENCE [LARGE SCALE GENOMIC DNA]</scope>
    <source>
        <strain evidence="3">NRRL Y-1626</strain>
    </source>
</reference>
<name>A0A1B7T793_9ASCO</name>
<dbReference type="InterPro" id="IPR036322">
    <property type="entry name" value="WD40_repeat_dom_sf"/>
</dbReference>
<dbReference type="SMART" id="SM00320">
    <property type="entry name" value="WD40"/>
    <property type="match status" value="2"/>
</dbReference>
<dbReference type="SUPFAM" id="SSF50978">
    <property type="entry name" value="WD40 repeat-like"/>
    <property type="match status" value="1"/>
</dbReference>
<dbReference type="EMBL" id="LXPE01000544">
    <property type="protein sequence ID" value="OBA24609.1"/>
    <property type="molecule type" value="Genomic_DNA"/>
</dbReference>
<protein>
    <recommendedName>
        <fullName evidence="4">WD40 repeat-like protein</fullName>
    </recommendedName>
</protein>
<gene>
    <name evidence="2" type="ORF">HANVADRAFT_4571</name>
</gene>
<dbReference type="AlphaFoldDB" id="A0A1B7T793"/>
<organism evidence="2 3">
    <name type="scientific">Hanseniaspora valbyensis NRRL Y-1626</name>
    <dbReference type="NCBI Taxonomy" id="766949"/>
    <lineage>
        <taxon>Eukaryota</taxon>
        <taxon>Fungi</taxon>
        <taxon>Dikarya</taxon>
        <taxon>Ascomycota</taxon>
        <taxon>Saccharomycotina</taxon>
        <taxon>Saccharomycetes</taxon>
        <taxon>Saccharomycodales</taxon>
        <taxon>Saccharomycodaceae</taxon>
        <taxon>Hanseniaspora</taxon>
    </lineage>
</organism>